<dbReference type="Pfam" id="PF07009">
    <property type="entry name" value="NusG_II"/>
    <property type="match status" value="1"/>
</dbReference>
<dbReference type="InterPro" id="IPR038690">
    <property type="entry name" value="NusG_2_sf"/>
</dbReference>
<name>A0A645D3S7_9ZZZZ</name>
<evidence type="ECO:0000313" key="1">
    <source>
        <dbReference type="EMBL" id="MPM83763.1"/>
    </source>
</evidence>
<accession>A0A645D3S7</accession>
<reference evidence="1" key="1">
    <citation type="submission" date="2019-08" db="EMBL/GenBank/DDBJ databases">
        <authorList>
            <person name="Kucharzyk K."/>
            <person name="Murdoch R.W."/>
            <person name="Higgins S."/>
            <person name="Loffler F."/>
        </authorList>
    </citation>
    <scope>NUCLEOTIDE SEQUENCE</scope>
</reference>
<comment type="caution">
    <text evidence="1">The sequence shown here is derived from an EMBL/GenBank/DDBJ whole genome shotgun (WGS) entry which is preliminary data.</text>
</comment>
<dbReference type="Gene3D" id="2.60.320.10">
    <property type="entry name" value="N-utilization substance G protein NusG, insert domain"/>
    <property type="match status" value="1"/>
</dbReference>
<sequence>MRKYLKMIRRGDLLIILFLMAASFLPLGVFSYHQANAESADHIAVISVDGNVVKEFVLKDDGQTETYVFQDDHGHENVIVREGTQIRIDSADCDDQLCVRMGAKDGIGETIVCLPNRVLVEVRGTQGATDEDEEALDIIS</sequence>
<gene>
    <name evidence="1" type="ORF">SDC9_130832</name>
</gene>
<dbReference type="CDD" id="cd09911">
    <property type="entry name" value="Lin0431_like"/>
    <property type="match status" value="1"/>
</dbReference>
<proteinExistence type="predicted"/>
<protein>
    <submittedName>
        <fullName evidence="1">Uncharacterized protein</fullName>
    </submittedName>
</protein>
<organism evidence="1">
    <name type="scientific">bioreactor metagenome</name>
    <dbReference type="NCBI Taxonomy" id="1076179"/>
    <lineage>
        <taxon>unclassified sequences</taxon>
        <taxon>metagenomes</taxon>
        <taxon>ecological metagenomes</taxon>
    </lineage>
</organism>
<dbReference type="EMBL" id="VSSQ01032488">
    <property type="protein sequence ID" value="MPM83763.1"/>
    <property type="molecule type" value="Genomic_DNA"/>
</dbReference>
<dbReference type="AlphaFoldDB" id="A0A645D3S7"/>